<dbReference type="Proteomes" id="UP000004994">
    <property type="component" value="Chromosome 10"/>
</dbReference>
<dbReference type="InParanoid" id="A0A3Q7IEK3"/>
<organism evidence="1">
    <name type="scientific">Solanum lycopersicum</name>
    <name type="common">Tomato</name>
    <name type="synonym">Lycopersicon esculentum</name>
    <dbReference type="NCBI Taxonomy" id="4081"/>
    <lineage>
        <taxon>Eukaryota</taxon>
        <taxon>Viridiplantae</taxon>
        <taxon>Streptophyta</taxon>
        <taxon>Embryophyta</taxon>
        <taxon>Tracheophyta</taxon>
        <taxon>Spermatophyta</taxon>
        <taxon>Magnoliopsida</taxon>
        <taxon>eudicotyledons</taxon>
        <taxon>Gunneridae</taxon>
        <taxon>Pentapetalae</taxon>
        <taxon>asterids</taxon>
        <taxon>lamiids</taxon>
        <taxon>Solanales</taxon>
        <taxon>Solanaceae</taxon>
        <taxon>Solanoideae</taxon>
        <taxon>Solaneae</taxon>
        <taxon>Solanum</taxon>
        <taxon>Solanum subgen. Lycopersicon</taxon>
    </lineage>
</organism>
<dbReference type="STRING" id="4081.A0A3Q7IEK3"/>
<name>A0A3Q7IEK3_SOLLC</name>
<reference evidence="1" key="1">
    <citation type="journal article" date="2012" name="Nature">
        <title>The tomato genome sequence provides insights into fleshy fruit evolution.</title>
        <authorList>
            <consortium name="Tomato Genome Consortium"/>
        </authorList>
    </citation>
    <scope>NUCLEOTIDE SEQUENCE [LARGE SCALE GENOMIC DNA]</scope>
    <source>
        <strain evidence="1">cv. Heinz 1706</strain>
    </source>
</reference>
<evidence type="ECO:0000313" key="2">
    <source>
        <dbReference type="Proteomes" id="UP000004994"/>
    </source>
</evidence>
<protein>
    <submittedName>
        <fullName evidence="1">Uncharacterized protein</fullName>
    </submittedName>
</protein>
<dbReference type="AlphaFoldDB" id="A0A3Q7IEK3"/>
<dbReference type="EnsemblPlants" id="Solyc10g045725.1.1">
    <property type="protein sequence ID" value="Solyc10g045725.1.1"/>
    <property type="gene ID" value="Solyc10g045725.1"/>
</dbReference>
<keyword evidence="2" id="KW-1185">Reference proteome</keyword>
<accession>A0A3Q7IEK3</accession>
<reference evidence="1" key="2">
    <citation type="submission" date="2019-01" db="UniProtKB">
        <authorList>
            <consortium name="EnsemblPlants"/>
        </authorList>
    </citation>
    <scope>IDENTIFICATION</scope>
    <source>
        <strain evidence="1">cv. Heinz 1706</strain>
    </source>
</reference>
<dbReference type="Gramene" id="Solyc10g045725.1.1">
    <property type="protein sequence ID" value="Solyc10g045725.1.1"/>
    <property type="gene ID" value="Solyc10g045725.1"/>
</dbReference>
<sequence>MRFLPNPISIPMSLSNNVFKKHWLFDLVLNDFLLRSISRFRYEVSFEALDKCAIDILLLCYV</sequence>
<proteinExistence type="predicted"/>
<evidence type="ECO:0000313" key="1">
    <source>
        <dbReference type="EnsemblPlants" id="Solyc10g045725.1.1"/>
    </source>
</evidence>